<comment type="caution">
    <text evidence="5">The sequence shown here is derived from an EMBL/GenBank/DDBJ whole genome shotgun (WGS) entry which is preliminary data.</text>
</comment>
<organism evidence="5">
    <name type="scientific">Caldilineaceae bacterium SB0662_bin_9</name>
    <dbReference type="NCBI Taxonomy" id="2605258"/>
    <lineage>
        <taxon>Bacteria</taxon>
        <taxon>Bacillati</taxon>
        <taxon>Chloroflexota</taxon>
        <taxon>Caldilineae</taxon>
        <taxon>Caldilineales</taxon>
        <taxon>Caldilineaceae</taxon>
    </lineage>
</organism>
<dbReference type="EMBL" id="VXPY01000084">
    <property type="protein sequence ID" value="MYD91013.1"/>
    <property type="molecule type" value="Genomic_DNA"/>
</dbReference>
<dbReference type="PANTHER" id="PTHR43511">
    <property type="match status" value="1"/>
</dbReference>
<evidence type="ECO:0000256" key="1">
    <source>
        <dbReference type="ARBA" id="ARBA00010401"/>
    </source>
</evidence>
<name>A0A6B1DWE8_9CHLR</name>
<proteinExistence type="inferred from homology"/>
<dbReference type="InterPro" id="IPR016267">
    <property type="entry name" value="UDPGP_trans"/>
</dbReference>
<keyword evidence="2 5" id="KW-0808">Transferase</keyword>
<dbReference type="PIRSF" id="PIRSF000806">
    <property type="entry name" value="UDPGP"/>
    <property type="match status" value="1"/>
</dbReference>
<reference evidence="5" key="1">
    <citation type="submission" date="2019-09" db="EMBL/GenBank/DDBJ databases">
        <title>Characterisation of the sponge microbiome using genome-centric metagenomics.</title>
        <authorList>
            <person name="Engelberts J.P."/>
            <person name="Robbins S.J."/>
            <person name="De Goeij J.M."/>
            <person name="Aranda M."/>
            <person name="Bell S.C."/>
            <person name="Webster N.S."/>
        </authorList>
    </citation>
    <scope>NUCLEOTIDE SEQUENCE</scope>
    <source>
        <strain evidence="5">SB0662_bin_9</strain>
    </source>
</reference>
<feature type="binding site" evidence="4">
    <location>
        <position position="172"/>
    </location>
    <ligand>
        <name>substrate</name>
    </ligand>
</feature>
<comment type="similarity">
    <text evidence="1">Belongs to the UDPGP type 1 family.</text>
</comment>
<protein>
    <submittedName>
        <fullName evidence="5">UTP--glucose-1-phosphate uridylyltransferase</fullName>
    </submittedName>
</protein>
<dbReference type="Gene3D" id="2.160.10.10">
    <property type="entry name" value="Hexapeptide repeat proteins"/>
    <property type="match status" value="1"/>
</dbReference>
<dbReference type="AlphaFoldDB" id="A0A6B1DWE8"/>
<evidence type="ECO:0000256" key="4">
    <source>
        <dbReference type="PIRSR" id="PIRSR000806-1"/>
    </source>
</evidence>
<dbReference type="GO" id="GO:0006011">
    <property type="term" value="P:UDP-alpha-D-glucose metabolic process"/>
    <property type="evidence" value="ECO:0007669"/>
    <property type="project" value="InterPro"/>
</dbReference>
<evidence type="ECO:0000256" key="3">
    <source>
        <dbReference type="ARBA" id="ARBA00022695"/>
    </source>
</evidence>
<dbReference type="Pfam" id="PF01704">
    <property type="entry name" value="UDPGP"/>
    <property type="match status" value="1"/>
</dbReference>
<dbReference type="InterPro" id="IPR029044">
    <property type="entry name" value="Nucleotide-diphossugar_trans"/>
</dbReference>
<sequence length="457" mass="51079">MRTDGQPPPAIASFLHFHRLLETGATGLLTAAEALPVERLTDYEELDGYELSGYEYVDQALILKFNGGLGTSMGLDLPRCLLPVRDGLTFLDYIARQVSYLQQQLDRHVPLMFMNSFHTRAATLAALTAYPELRNGIAPDFVQHRFPKIDPATLEPAAWSANPDREWCPPGHGDVFASLDTTGLLDKLLAAGYRYVFLSNADNLGATLDIKILGYMVENRVPLLMEVANRTLSDRKGGHLAQNADGGLLLREFAQCPEAELDGFQDIRRYQFFNTNNLWAHLPSIKETLRSHCGFLPLPPIFNRKPVDPMDISTPEVIQMESAAGSSISVVPGAAALRVPRIRFLPVKRCEDLLIVQSDVYRTTRNHRLVMNPKRINPQPRRAPTVHLDPRYYGHYRDLEARFPFGAPSLVRCLSLEVEGDVRFGRDVVIEGNVRIRNPKASPMLIPDGTVLDDTNS</sequence>
<dbReference type="SUPFAM" id="SSF53448">
    <property type="entry name" value="Nucleotide-diphospho-sugar transferases"/>
    <property type="match status" value="1"/>
</dbReference>
<evidence type="ECO:0000256" key="2">
    <source>
        <dbReference type="ARBA" id="ARBA00022679"/>
    </source>
</evidence>
<dbReference type="InterPro" id="IPR002618">
    <property type="entry name" value="UDPGP_fam"/>
</dbReference>
<dbReference type="Gene3D" id="3.90.550.10">
    <property type="entry name" value="Spore Coat Polysaccharide Biosynthesis Protein SpsA, Chain A"/>
    <property type="match status" value="1"/>
</dbReference>
<accession>A0A6B1DWE8</accession>
<keyword evidence="3 5" id="KW-0548">Nucleotidyltransferase</keyword>
<dbReference type="FunFam" id="2.160.10.10:FF:000001">
    <property type="entry name" value="UTP--glucose-1-phosphate uridylyltransferase"/>
    <property type="match status" value="1"/>
</dbReference>
<gene>
    <name evidence="5" type="ORF">F4Y08_11885</name>
</gene>
<evidence type="ECO:0000313" key="5">
    <source>
        <dbReference type="EMBL" id="MYD91013.1"/>
    </source>
</evidence>
<dbReference type="GO" id="GO:0003983">
    <property type="term" value="F:UTP:glucose-1-phosphate uridylyltransferase activity"/>
    <property type="evidence" value="ECO:0007669"/>
    <property type="project" value="InterPro"/>
</dbReference>